<name>Q58MB6_BPPRM</name>
<keyword evidence="4" id="KW-1185">Reference proteome</keyword>
<dbReference type="EMBL" id="AY939844">
    <property type="protein sequence ID" value="AAX44616.1"/>
    <property type="molecule type" value="Genomic_DNA"/>
</dbReference>
<feature type="region of interest" description="Disordered" evidence="1">
    <location>
        <begin position="172"/>
        <end position="218"/>
    </location>
</feature>
<dbReference type="KEGG" id="vg:3294280"/>
<evidence type="ECO:0000313" key="2">
    <source>
        <dbReference type="EMBL" id="AAX44616.1"/>
    </source>
</evidence>
<dbReference type="OrthoDB" id="9638at10239"/>
<sequence length="335" mass="36358">MSGIRNIRRVTTYDASIPHTNNVQVNGANTIYPVNVNGIPLSNTDLIVVDSADNIQVDGNEVQFVRSIQSTDTNIRPIGVGKIADARIFENGAPTVIPPTVPVTEVIGVPIVNMPGCVKVHKENLKQRSRNKMLVDDDPKGNTVLCDAGAPYYDPANYDYRGLSWQTVYNESNETPEGIDTGEPPAPEIPDAPSAPETPGKTAEGPVECPPPNARRIGDLNQAGTEKVVGYKLTPDGKICETQWETLGFTEKYLPSVPIVSTTATIAVVATSSALLAKPLADLLLKVIKPVVKKVLAKVDKIRGKKEKVLSVRERLLAQRDRNRAVMELRKALKK</sequence>
<dbReference type="EMBL" id="GU071092">
    <property type="protein sequence ID" value="ACY76118.1"/>
    <property type="molecule type" value="Genomic_DNA"/>
</dbReference>
<evidence type="ECO:0000313" key="4">
    <source>
        <dbReference type="Proteomes" id="UP000000991"/>
    </source>
</evidence>
<dbReference type="GeneID" id="3294280"/>
<organismHost>
    <name type="scientific">Prochlorococcus</name>
    <dbReference type="NCBI Taxonomy" id="1218"/>
</organismHost>
<proteinExistence type="predicted"/>
<reference evidence="2 4" key="1">
    <citation type="journal article" date="2005" name="PLoS Biol.">
        <title>Three Prochlorococcus cyanophage genomes: signature features and ecological interpretations.</title>
        <authorList>
            <person name="Sullivan M.B."/>
            <person name="Coleman M.L."/>
            <person name="Weigele P."/>
            <person name="Rohwer F."/>
            <person name="Chisholm S.W."/>
        </authorList>
    </citation>
    <scope>NUCLEOTIDE SEQUENCE</scope>
</reference>
<evidence type="ECO:0000313" key="3">
    <source>
        <dbReference type="EMBL" id="ACY76118.1"/>
    </source>
</evidence>
<protein>
    <submittedName>
        <fullName evidence="2">Uncharacterized protein</fullName>
    </submittedName>
</protein>
<dbReference type="Proteomes" id="UP000013923">
    <property type="component" value="Genome"/>
</dbReference>
<reference evidence="2 4" key="3">
    <citation type="journal article" date="2010" name="Environ. Microbiol.">
        <title>Genomic analysis of oceanic cyanobacterial myoviruses compared with T4-like myoviruses from diverse hosts and environments.</title>
        <authorList>
            <person name="Sullivan M.B."/>
            <person name="Huang K.H."/>
            <person name="Ignacio-Espinoza J.C."/>
            <person name="Berlin A.M."/>
            <person name="Kelly L."/>
            <person name="Weigele P.R."/>
            <person name="DeFrancesco A.S."/>
            <person name="Kern S.E."/>
            <person name="Thompson L.R."/>
            <person name="Young S."/>
            <person name="Yandava C."/>
            <person name="Fu R."/>
            <person name="Krastins B."/>
            <person name="Chase M."/>
            <person name="Sarracino D."/>
            <person name="Osburne M.S."/>
            <person name="Henn M.R."/>
            <person name="Chisholm S.W."/>
        </authorList>
    </citation>
    <scope>NUCLEOTIDE SEQUENCE [LARGE SCALE GENOMIC DNA]</scope>
</reference>
<organism evidence="2 4">
    <name type="scientific">Prochlorococcus phage P-SSM2</name>
    <dbReference type="NCBI Taxonomy" id="268746"/>
    <lineage>
        <taxon>Viruses</taxon>
        <taxon>Duplodnaviria</taxon>
        <taxon>Heunggongvirae</taxon>
        <taxon>Uroviricota</taxon>
        <taxon>Caudoviricetes</taxon>
        <taxon>Pantevenvirales</taxon>
        <taxon>Kyanoviridae</taxon>
        <taxon>Salacisavirus</taxon>
        <taxon>Salacisavirus pssm2</taxon>
    </lineage>
</organism>
<dbReference type="Proteomes" id="UP000000991">
    <property type="component" value="Segment"/>
</dbReference>
<gene>
    <name evidence="3" type="ORF">PCMG_00242</name>
    <name evidence="2" type="ORF">PSSM2_239</name>
</gene>
<reference evidence="3 5" key="2">
    <citation type="submission" date="2009-10" db="EMBL/GenBank/DDBJ databases">
        <title>The Genome Sequence of Prochlorococcus phage P-SSM2.</title>
        <authorList>
            <consortium name="The Broad Institute Genome Sequencing Platform"/>
            <person name="Henn M.R."/>
            <person name="Sullivan M.S."/>
            <person name="Osburne M.S."/>
            <person name="Levin J."/>
            <person name="Malboeuf C."/>
            <person name="Casali M."/>
            <person name="Russ C."/>
            <person name="Lennon N."/>
            <person name="Chapman S.B."/>
            <person name="Erlich R."/>
            <person name="Young S.K."/>
            <person name="Koehrsen M."/>
            <person name="Yandava C."/>
            <person name="Zeng Q."/>
            <person name="Alvarado L."/>
            <person name="Anderson S."/>
            <person name="Berlin A."/>
            <person name="Borenstein D."/>
            <person name="Chen Z."/>
            <person name="Engels R."/>
            <person name="Freedman E."/>
            <person name="Gellesch M."/>
            <person name="Goldberg J."/>
            <person name="Green L."/>
            <person name="Griggs A."/>
            <person name="Gujja S."/>
            <person name="Heilman E.R."/>
            <person name="Heiman D."/>
            <person name="Hepburn T."/>
            <person name="Howarth C."/>
            <person name="Jen D."/>
            <person name="Larson L."/>
            <person name="Lewis B."/>
            <person name="Mehta T."/>
            <person name="Park D."/>
            <person name="Pearson M."/>
            <person name="Richards J."/>
            <person name="Rizzolo K."/>
            <person name="Roberts A."/>
            <person name="Ryan E."/>
            <person name="Saif S."/>
            <person name="Shea T."/>
            <person name="Shenoy N."/>
            <person name="Sisk P."/>
            <person name="Stolte C."/>
            <person name="Sykes S."/>
            <person name="Walk T."/>
            <person name="White J."/>
            <person name="Yu Q."/>
            <person name="Coleman M.L."/>
            <person name="Huang K.H."/>
            <person name="Weigele P.R."/>
            <person name="DeFrancesco A.S."/>
            <person name="Kern S.E."/>
            <person name="Thompson L.R."/>
            <person name="Fu R."/>
            <person name="Hombeck B."/>
            <person name="Chisholm S.W."/>
            <person name="Haas B."/>
            <person name="Nusbaum C."/>
            <person name="Birren B."/>
        </authorList>
    </citation>
    <scope>NUCLEOTIDE SEQUENCE [LARGE SCALE GENOMIC DNA]</scope>
    <source>
        <strain evidence="3">P-SSM2</strain>
    </source>
</reference>
<accession>Q58MB6</accession>
<evidence type="ECO:0000313" key="5">
    <source>
        <dbReference type="Proteomes" id="UP000013923"/>
    </source>
</evidence>
<evidence type="ECO:0000256" key="1">
    <source>
        <dbReference type="SAM" id="MobiDB-lite"/>
    </source>
</evidence>
<dbReference type="RefSeq" id="YP_214470.1">
    <property type="nucleotide sequence ID" value="NC_006883.2"/>
</dbReference>